<dbReference type="AlphaFoldDB" id="A0A1I2MWW6"/>
<dbReference type="EMBL" id="FONV01000035">
    <property type="protein sequence ID" value="SFF96054.1"/>
    <property type="molecule type" value="Genomic_DNA"/>
</dbReference>
<protein>
    <submittedName>
        <fullName evidence="1">Uncharacterized protein</fullName>
    </submittedName>
</protein>
<gene>
    <name evidence="1" type="ORF">SAMN05421541_13524</name>
</gene>
<name>A0A1I2MWW6_9ACTN</name>
<reference evidence="1 2" key="1">
    <citation type="submission" date="2016-10" db="EMBL/GenBank/DDBJ databases">
        <authorList>
            <person name="de Groot N.N."/>
        </authorList>
    </citation>
    <scope>NUCLEOTIDE SEQUENCE [LARGE SCALE GENOMIC DNA]</scope>
    <source>
        <strain evidence="1 2">DSM 43019</strain>
    </source>
</reference>
<evidence type="ECO:0000313" key="2">
    <source>
        <dbReference type="Proteomes" id="UP000199645"/>
    </source>
</evidence>
<evidence type="ECO:0000313" key="1">
    <source>
        <dbReference type="EMBL" id="SFF96054.1"/>
    </source>
</evidence>
<organism evidence="1 2">
    <name type="scientific">Actinoplanes philippinensis</name>
    <dbReference type="NCBI Taxonomy" id="35752"/>
    <lineage>
        <taxon>Bacteria</taxon>
        <taxon>Bacillati</taxon>
        <taxon>Actinomycetota</taxon>
        <taxon>Actinomycetes</taxon>
        <taxon>Micromonosporales</taxon>
        <taxon>Micromonosporaceae</taxon>
        <taxon>Actinoplanes</taxon>
    </lineage>
</organism>
<proteinExistence type="predicted"/>
<sequence>MIEQSIFLETNGEERTLSTQEHVYFHAEHSVAEFAAVIGPAVGMAVIRGGRGETFLSRPLPDGGAVGGELRANELADPAEPSFLDVFPLVLDLGITIGDRGRQLAEARALFTELARVSPVPVALVRGYDYLLAAAGAGDRLVWFPENVTPYAEDREMWLPFQPVTQS</sequence>
<dbReference type="Proteomes" id="UP000199645">
    <property type="component" value="Unassembled WGS sequence"/>
</dbReference>
<dbReference type="STRING" id="35752.SAMN05421541_13524"/>
<accession>A0A1I2MWW6</accession>
<keyword evidence="2" id="KW-1185">Reference proteome</keyword>